<dbReference type="InterPro" id="IPR000408">
    <property type="entry name" value="Reg_chr_condens"/>
</dbReference>
<evidence type="ECO:0000256" key="1">
    <source>
        <dbReference type="PROSITE-ProRule" id="PRU00235"/>
    </source>
</evidence>
<evidence type="ECO:0000313" key="4">
    <source>
        <dbReference type="Proteomes" id="UP001239445"/>
    </source>
</evidence>
<keyword evidence="2" id="KW-0472">Membrane</keyword>
<dbReference type="Pfam" id="PF13540">
    <property type="entry name" value="RCC1_2"/>
    <property type="match status" value="1"/>
</dbReference>
<feature type="repeat" description="RCC1" evidence="1">
    <location>
        <begin position="414"/>
        <end position="479"/>
    </location>
</feature>
<dbReference type="GO" id="GO:0034551">
    <property type="term" value="P:mitochondrial respiratory chain complex III assembly"/>
    <property type="evidence" value="ECO:0007669"/>
    <property type="project" value="TreeGrafter"/>
</dbReference>
<dbReference type="PROSITE" id="PS50012">
    <property type="entry name" value="RCC1_3"/>
    <property type="match status" value="3"/>
</dbReference>
<dbReference type="EMBL" id="MU839838">
    <property type="protein sequence ID" value="KAK1753099.1"/>
    <property type="molecule type" value="Genomic_DNA"/>
</dbReference>
<dbReference type="PANTHER" id="PTHR47563">
    <property type="entry name" value="PROTEIN FMP25, MITOCHONDRIAL"/>
    <property type="match status" value="1"/>
</dbReference>
<dbReference type="GO" id="GO:0005743">
    <property type="term" value="C:mitochondrial inner membrane"/>
    <property type="evidence" value="ECO:0007669"/>
    <property type="project" value="TreeGrafter"/>
</dbReference>
<dbReference type="Proteomes" id="UP001239445">
    <property type="component" value="Unassembled WGS sequence"/>
</dbReference>
<dbReference type="SUPFAM" id="SSF50985">
    <property type="entry name" value="RCC1/BLIP-II"/>
    <property type="match status" value="1"/>
</dbReference>
<evidence type="ECO:0000256" key="2">
    <source>
        <dbReference type="SAM" id="Phobius"/>
    </source>
</evidence>
<feature type="repeat" description="RCC1" evidence="1">
    <location>
        <begin position="267"/>
        <end position="330"/>
    </location>
</feature>
<organism evidence="3 4">
    <name type="scientific">Echria macrotheca</name>
    <dbReference type="NCBI Taxonomy" id="438768"/>
    <lineage>
        <taxon>Eukaryota</taxon>
        <taxon>Fungi</taxon>
        <taxon>Dikarya</taxon>
        <taxon>Ascomycota</taxon>
        <taxon>Pezizomycotina</taxon>
        <taxon>Sordariomycetes</taxon>
        <taxon>Sordariomycetidae</taxon>
        <taxon>Sordariales</taxon>
        <taxon>Schizotheciaceae</taxon>
        <taxon>Echria</taxon>
    </lineage>
</organism>
<sequence length="577" mass="62530">MSAPLLARAIARRPSPRHITNTSQFLRHASWGRRRRGLPFYGLLALAGFSGAAAFTVLTSKPEAASGPEQAEIVFEKPRKQARSKEENRDLLSSQHVQVKNSWENPGVYAWGSNAGKVIAPDSDEAVVKLPRRIRYFDGQLLRDLKLDRDFGAAVTENGDLVQWGAAFSKDITTPVVTLKGKNLTKIALSRDRIIGLSSNGSVYSLPVAKEDQETGEKPTVNSWIPFWSGASPVSYRSLAPPNLGWNEKVVDIKSGLEHCLLLTSKGRLFSAASSTERFPDKGQLGVAGLTWQSRPQGPFYQPHEVSALRGSKIKEIACGDFHSLALDGEGRVFGFGDNSFGQLGVEMVPESPSLDAPSELPVKKLYRDSTLVPKVTSIAAGGLNSFFTVDVRKVQSRDNTQIVPARELGRVFSETWACGEGIHGSLGNGKWTHISSAPAKIKALSDLNEYDEKTNSVVPIRVAQLSVGSSHACAVLDNATYLSASGQTSSDDTNFGADVLWWGWNEFYQLGTGKRTNISTPTYIAPLDGGKLGEASRLQVTPRKTVRLGEGGTGRKASVEQRVECGRQVTAVYSST</sequence>
<dbReference type="AlphaFoldDB" id="A0AAJ0B7F5"/>
<feature type="repeat" description="RCC1" evidence="1">
    <location>
        <begin position="331"/>
        <end position="392"/>
    </location>
</feature>
<evidence type="ECO:0000313" key="3">
    <source>
        <dbReference type="EMBL" id="KAK1753099.1"/>
    </source>
</evidence>
<name>A0AAJ0B7F5_9PEZI</name>
<dbReference type="Gene3D" id="2.130.10.30">
    <property type="entry name" value="Regulator of chromosome condensation 1/beta-lactamase-inhibitor protein II"/>
    <property type="match status" value="1"/>
</dbReference>
<dbReference type="PROSITE" id="PS00626">
    <property type="entry name" value="RCC1_2"/>
    <property type="match status" value="1"/>
</dbReference>
<reference evidence="3" key="1">
    <citation type="submission" date="2023-06" db="EMBL/GenBank/DDBJ databases">
        <title>Genome-scale phylogeny and comparative genomics of the fungal order Sordariales.</title>
        <authorList>
            <consortium name="Lawrence Berkeley National Laboratory"/>
            <person name="Hensen N."/>
            <person name="Bonometti L."/>
            <person name="Westerberg I."/>
            <person name="Brannstrom I.O."/>
            <person name="Guillou S."/>
            <person name="Cros-Aarteil S."/>
            <person name="Calhoun S."/>
            <person name="Haridas S."/>
            <person name="Kuo A."/>
            <person name="Mondo S."/>
            <person name="Pangilinan J."/>
            <person name="Riley R."/>
            <person name="Labutti K."/>
            <person name="Andreopoulos B."/>
            <person name="Lipzen A."/>
            <person name="Chen C."/>
            <person name="Yanf M."/>
            <person name="Daum C."/>
            <person name="Ng V."/>
            <person name="Clum A."/>
            <person name="Steindorff A."/>
            <person name="Ohm R."/>
            <person name="Martin F."/>
            <person name="Silar P."/>
            <person name="Natvig D."/>
            <person name="Lalanne C."/>
            <person name="Gautier V."/>
            <person name="Ament-Velasquez S.L."/>
            <person name="Kruys A."/>
            <person name="Hutchinson M.I."/>
            <person name="Powell A.J."/>
            <person name="Barry K."/>
            <person name="Miller A.N."/>
            <person name="Grigoriev I.V."/>
            <person name="Debuchy R."/>
            <person name="Gladieux P."/>
            <person name="Thoren M.H."/>
            <person name="Johannesson H."/>
        </authorList>
    </citation>
    <scope>NUCLEOTIDE SEQUENCE</scope>
    <source>
        <strain evidence="3">PSN4</strain>
    </source>
</reference>
<dbReference type="InterPro" id="IPR053245">
    <property type="entry name" value="MitoProcess-Associated"/>
</dbReference>
<keyword evidence="2" id="KW-1133">Transmembrane helix</keyword>
<proteinExistence type="predicted"/>
<dbReference type="FunFam" id="2.130.10.30:FF:000027">
    <property type="entry name" value="Protein FMP25, mitochondrial"/>
    <property type="match status" value="1"/>
</dbReference>
<accession>A0AAJ0B7F5</accession>
<comment type="caution">
    <text evidence="3">The sequence shown here is derived from an EMBL/GenBank/DDBJ whole genome shotgun (WGS) entry which is preliminary data.</text>
</comment>
<dbReference type="InterPro" id="IPR009091">
    <property type="entry name" value="RCC1/BLIP-II"/>
</dbReference>
<feature type="transmembrane region" description="Helical" evidence="2">
    <location>
        <begin position="38"/>
        <end position="58"/>
    </location>
</feature>
<gene>
    <name evidence="3" type="ORF">QBC47DRAFT_387769</name>
</gene>
<protein>
    <submittedName>
        <fullName evidence="3">Regulator of chromosome condensation 1/beta-lactamase-inhibitor protein II</fullName>
    </submittedName>
</protein>
<dbReference type="Pfam" id="PF00415">
    <property type="entry name" value="RCC1"/>
    <property type="match status" value="1"/>
</dbReference>
<dbReference type="PANTHER" id="PTHR47563:SF1">
    <property type="entry name" value="PROTEIN FMP25, MITOCHONDRIAL"/>
    <property type="match status" value="1"/>
</dbReference>
<keyword evidence="4" id="KW-1185">Reference proteome</keyword>
<keyword evidence="2" id="KW-0812">Transmembrane</keyword>